<dbReference type="AlphaFoldDB" id="A0A7T5JNA5"/>
<evidence type="ECO:0000313" key="4">
    <source>
        <dbReference type="Proteomes" id="UP000595847"/>
    </source>
</evidence>
<accession>A0A7T5JNA5</accession>
<organism evidence="2 4">
    <name type="scientific">Brevibacillus composti</name>
    <dbReference type="NCBI Taxonomy" id="2796470"/>
    <lineage>
        <taxon>Bacteria</taxon>
        <taxon>Bacillati</taxon>
        <taxon>Bacillota</taxon>
        <taxon>Bacilli</taxon>
        <taxon>Bacillales</taxon>
        <taxon>Paenibacillaceae</taxon>
        <taxon>Brevibacillus</taxon>
    </lineage>
</organism>
<evidence type="ECO:0000313" key="5">
    <source>
        <dbReference type="Proteomes" id="UP000677234"/>
    </source>
</evidence>
<dbReference type="RefSeq" id="WP_198827814.1">
    <property type="nucleotide sequence ID" value="NZ_CP066308.1"/>
</dbReference>
<dbReference type="Gene3D" id="3.40.50.10360">
    <property type="entry name" value="Hypothetical protein TT1679"/>
    <property type="match status" value="1"/>
</dbReference>
<dbReference type="PIRSF" id="PIRSF007510">
    <property type="entry name" value="UCP007510"/>
    <property type="match status" value="1"/>
</dbReference>
<evidence type="ECO:0000313" key="3">
    <source>
        <dbReference type="EMBL" id="QUO41315.1"/>
    </source>
</evidence>
<gene>
    <name evidence="2" type="ORF">JD108_20780</name>
    <name evidence="3" type="ORF">KDJ56_20715</name>
</gene>
<protein>
    <recommendedName>
        <fullName evidence="1">UPF0340 protein JD108_20780</fullName>
    </recommendedName>
</protein>
<reference evidence="3" key="2">
    <citation type="submission" date="2021-04" db="EMBL/GenBank/DDBJ databases">
        <title>Brevibacillus composti FJAT-54423, complete genome.</title>
        <authorList>
            <person name="Tang R."/>
        </authorList>
    </citation>
    <scope>NUCLEOTIDE SEQUENCE</scope>
    <source>
        <strain evidence="3">FJAT-54424</strain>
    </source>
</reference>
<dbReference type="InterPro" id="IPR028345">
    <property type="entry name" value="Antibiotic_NAT-like"/>
</dbReference>
<dbReference type="NCBIfam" id="TIGR01440">
    <property type="entry name" value="TIGR01440 family protein"/>
    <property type="match status" value="1"/>
</dbReference>
<dbReference type="EMBL" id="CP073708">
    <property type="protein sequence ID" value="QUO41315.1"/>
    <property type="molecule type" value="Genomic_DNA"/>
</dbReference>
<keyword evidence="5" id="KW-1185">Reference proteome</keyword>
<reference evidence="2 4" key="1">
    <citation type="submission" date="2020-12" db="EMBL/GenBank/DDBJ databases">
        <title>strain FJAT-54423T represents a novel species of the genus Brevibacillus.</title>
        <authorList>
            <person name="Tang R."/>
        </authorList>
    </citation>
    <scope>NUCLEOTIDE SEQUENCE [LARGE SCALE GENOMIC DNA]</scope>
    <source>
        <strain evidence="2 4">FJAT-54423</strain>
    </source>
</reference>
<dbReference type="InterPro" id="IPR006340">
    <property type="entry name" value="DUF436"/>
</dbReference>
<sequence>MDLLLIEQQAREVVTEVAAMAQLRPGQLLVIGCSTSEVAGKHIGKAGSREVAEALFRGISSAAEQQGFSLAFQCCEHLNRALVVERQTMERGGLEEVSVVPVPSAGGSMAACAFEKMADPVVVEHIQAHAGIDIGDTLIGMHLKHVAVPLRPTRRMIGEAHVTAARTRPKLIGGSRAVYERTLPNQSCT</sequence>
<proteinExistence type="inferred from homology"/>
<evidence type="ECO:0000313" key="2">
    <source>
        <dbReference type="EMBL" id="QQE74233.1"/>
    </source>
</evidence>
<dbReference type="Proteomes" id="UP000595847">
    <property type="component" value="Chromosome"/>
</dbReference>
<dbReference type="SUPFAM" id="SSF110710">
    <property type="entry name" value="TTHA0583/YokD-like"/>
    <property type="match status" value="1"/>
</dbReference>
<evidence type="ECO:0000256" key="1">
    <source>
        <dbReference type="HAMAP-Rule" id="MF_00800"/>
    </source>
</evidence>
<name>A0A7T5JNA5_9BACL</name>
<dbReference type="Pfam" id="PF04260">
    <property type="entry name" value="DUF436"/>
    <property type="match status" value="1"/>
</dbReference>
<comment type="similarity">
    <text evidence="1">Belongs to the UPF0340 family.</text>
</comment>
<dbReference type="KEGG" id="bcop:JD108_20780"/>
<dbReference type="HAMAP" id="MF_00800">
    <property type="entry name" value="UPF0340"/>
    <property type="match status" value="1"/>
</dbReference>
<dbReference type="EMBL" id="CP066308">
    <property type="protein sequence ID" value="QQE74233.1"/>
    <property type="molecule type" value="Genomic_DNA"/>
</dbReference>
<dbReference type="Proteomes" id="UP000677234">
    <property type="component" value="Chromosome"/>
</dbReference>